<dbReference type="AlphaFoldDB" id="A0A2W7QQM2"/>
<keyword evidence="4" id="KW-1185">Reference proteome</keyword>
<gene>
    <name evidence="2" type="ORF">ESW18_20680</name>
    <name evidence="1" type="ORF">LV84_04252</name>
</gene>
<sequence length="178" mass="20761">MGFSTHWTTTIFYTPSIAPEKFEAIITIGGQHHYSDPVRDWIKSKIWEVFFDQEELDSLHGRKKSELLKQQFYNFWKLNDDPSLANEQLQKITARTLVVHGDNDFISVTQAWEIYNNIPYARIRISPNTGHMPHYGPGNDTDFIRRSLGFYKERVGKIVNLMLEHLYTSARSKQPAIT</sequence>
<dbReference type="Proteomes" id="UP000321927">
    <property type="component" value="Unassembled WGS sequence"/>
</dbReference>
<reference evidence="2 4" key="2">
    <citation type="submission" date="2019-08" db="EMBL/GenBank/DDBJ databases">
        <title>Genome of Algoriphagus ratkowskyi IC026.</title>
        <authorList>
            <person name="Bowman J.P."/>
        </authorList>
    </citation>
    <scope>NUCLEOTIDE SEQUENCE [LARGE SCALE GENOMIC DNA]</scope>
    <source>
        <strain evidence="2 4">IC026</strain>
    </source>
</reference>
<dbReference type="Proteomes" id="UP000249115">
    <property type="component" value="Unassembled WGS sequence"/>
</dbReference>
<dbReference type="EMBL" id="QKZU01000029">
    <property type="protein sequence ID" value="PZX49566.1"/>
    <property type="molecule type" value="Genomic_DNA"/>
</dbReference>
<evidence type="ECO:0000313" key="3">
    <source>
        <dbReference type="Proteomes" id="UP000249115"/>
    </source>
</evidence>
<dbReference type="Gene3D" id="3.40.50.1820">
    <property type="entry name" value="alpha/beta hydrolase"/>
    <property type="match status" value="1"/>
</dbReference>
<comment type="caution">
    <text evidence="1">The sequence shown here is derived from an EMBL/GenBank/DDBJ whole genome shotgun (WGS) entry which is preliminary data.</text>
</comment>
<organism evidence="1 3">
    <name type="scientific">Algoriphagus ratkowskyi</name>
    <dbReference type="NCBI Taxonomy" id="57028"/>
    <lineage>
        <taxon>Bacteria</taxon>
        <taxon>Pseudomonadati</taxon>
        <taxon>Bacteroidota</taxon>
        <taxon>Cytophagia</taxon>
        <taxon>Cytophagales</taxon>
        <taxon>Cyclobacteriaceae</taxon>
        <taxon>Algoriphagus</taxon>
    </lineage>
</organism>
<evidence type="ECO:0000313" key="2">
    <source>
        <dbReference type="EMBL" id="TXD75430.1"/>
    </source>
</evidence>
<reference evidence="1 3" key="1">
    <citation type="submission" date="2018-06" db="EMBL/GenBank/DDBJ databases">
        <title>Genomic Encyclopedia of Archaeal and Bacterial Type Strains, Phase II (KMG-II): from individual species to whole genera.</title>
        <authorList>
            <person name="Goeker M."/>
        </authorList>
    </citation>
    <scope>NUCLEOTIDE SEQUENCE [LARGE SCALE GENOMIC DNA]</scope>
    <source>
        <strain evidence="1 3">DSM 22686</strain>
    </source>
</reference>
<dbReference type="RefSeq" id="WP_086503376.1">
    <property type="nucleotide sequence ID" value="NZ_MSSV01000039.1"/>
</dbReference>
<dbReference type="OrthoDB" id="9780932at2"/>
<name>A0A2W7QQM2_9BACT</name>
<protein>
    <recommendedName>
        <fullName evidence="5">TAP-like protein</fullName>
    </recommendedName>
</protein>
<evidence type="ECO:0000313" key="1">
    <source>
        <dbReference type="EMBL" id="PZX49566.1"/>
    </source>
</evidence>
<accession>A0A2W7QQM2</accession>
<evidence type="ECO:0008006" key="5">
    <source>
        <dbReference type="Google" id="ProtNLM"/>
    </source>
</evidence>
<evidence type="ECO:0000313" key="4">
    <source>
        <dbReference type="Proteomes" id="UP000321927"/>
    </source>
</evidence>
<dbReference type="EMBL" id="VORV01000027">
    <property type="protein sequence ID" value="TXD75430.1"/>
    <property type="molecule type" value="Genomic_DNA"/>
</dbReference>
<dbReference type="SUPFAM" id="SSF53474">
    <property type="entry name" value="alpha/beta-Hydrolases"/>
    <property type="match status" value="1"/>
</dbReference>
<proteinExistence type="predicted"/>
<dbReference type="InterPro" id="IPR029058">
    <property type="entry name" value="AB_hydrolase_fold"/>
</dbReference>